<reference evidence="8 9" key="1">
    <citation type="journal article" date="2019" name="Sci. Data">
        <title>Hybrid genome assembly and annotation of Danionella translucida.</title>
        <authorList>
            <person name="Kadobianskyi M."/>
            <person name="Schulze L."/>
            <person name="Schuelke M."/>
            <person name="Judkewitz B."/>
        </authorList>
    </citation>
    <scope>NUCLEOTIDE SEQUENCE [LARGE SCALE GENOMIC DNA]</scope>
    <source>
        <strain evidence="8 9">Bolton</strain>
    </source>
</reference>
<sequence length="445" mass="52863">MPAHASLAEQERGWKMDRMGLNTISEKEQLKMCDITIKETNMLKVDERLQLARERREAHQKQLALRELGWLAREERAKQFYKKHLEERRKKLEEQRQKEEQRRMAVEEKRKQRIREERVSRGDLERRVLKKQAQTTATETIDRKTLDNNSVLTKSRQQNRIVRNATPSQEGLPPLAEEHELCSGIIKYEDSSGQHPQDLQLSPVTNGAPDPLTNAQVPNEANQLSDQVRAASWTTDPEEATRVLAEKRKQARLQREKEEEERRQKEDMERKSQEQLVLRRAEERARQEAEVLRLDEEKRKRDEEERLRVEEENTCRQKEEEKKLQLQKEEDARLRNLAEQQRLERENILQREEAERQERKKRLEEIMKRTRKTEPLEKKAALVKDDLPCENTKPVIRVAGSEKTPKLKERDEEDLLPTVAFKERRAFRSLSGLEEVQAHQQTEVI</sequence>
<keyword evidence="9" id="KW-1185">Reference proteome</keyword>
<evidence type="ECO:0000313" key="9">
    <source>
        <dbReference type="Proteomes" id="UP000316079"/>
    </source>
</evidence>
<dbReference type="Proteomes" id="UP000316079">
    <property type="component" value="Unassembled WGS sequence"/>
</dbReference>
<dbReference type="AlphaFoldDB" id="A0A553P5K3"/>
<dbReference type="PANTHER" id="PTHR15073">
    <property type="entry name" value="MICROTUBULE-ASSOCIATED PROTEIN"/>
    <property type="match status" value="1"/>
</dbReference>
<comment type="similarity">
    <text evidence="2">Belongs to the MAP7 family.</text>
</comment>
<name>A0A553P5K3_9TELE</name>
<feature type="compositionally biased region" description="Polar residues" evidence="7">
    <location>
        <begin position="193"/>
        <end position="205"/>
    </location>
</feature>
<organism evidence="8 9">
    <name type="scientific">Danionella cerebrum</name>
    <dbReference type="NCBI Taxonomy" id="2873325"/>
    <lineage>
        <taxon>Eukaryota</taxon>
        <taxon>Metazoa</taxon>
        <taxon>Chordata</taxon>
        <taxon>Craniata</taxon>
        <taxon>Vertebrata</taxon>
        <taxon>Euteleostomi</taxon>
        <taxon>Actinopterygii</taxon>
        <taxon>Neopterygii</taxon>
        <taxon>Teleostei</taxon>
        <taxon>Ostariophysi</taxon>
        <taxon>Cypriniformes</taxon>
        <taxon>Danionidae</taxon>
        <taxon>Danioninae</taxon>
        <taxon>Danionella</taxon>
    </lineage>
</organism>
<proteinExistence type="inferred from homology"/>
<feature type="region of interest" description="Disordered" evidence="7">
    <location>
        <begin position="148"/>
        <end position="175"/>
    </location>
</feature>
<feature type="compositionally biased region" description="Polar residues" evidence="7">
    <location>
        <begin position="148"/>
        <end position="169"/>
    </location>
</feature>
<dbReference type="InterPro" id="IPR008604">
    <property type="entry name" value="MAP7_fam"/>
</dbReference>
<evidence type="ECO:0000256" key="6">
    <source>
        <dbReference type="SAM" id="Coils"/>
    </source>
</evidence>
<evidence type="ECO:0000256" key="4">
    <source>
        <dbReference type="ARBA" id="ARBA00023054"/>
    </source>
</evidence>
<feature type="compositionally biased region" description="Polar residues" evidence="7">
    <location>
        <begin position="213"/>
        <end position="226"/>
    </location>
</feature>
<gene>
    <name evidence="8" type="ORF">DNTS_010254</name>
</gene>
<dbReference type="GO" id="GO:0000226">
    <property type="term" value="P:microtubule cytoskeleton organization"/>
    <property type="evidence" value="ECO:0007669"/>
    <property type="project" value="InterPro"/>
</dbReference>
<dbReference type="InterPro" id="IPR051483">
    <property type="entry name" value="MAP7_domain-containing"/>
</dbReference>
<feature type="region of interest" description="Disordered" evidence="7">
    <location>
        <begin position="189"/>
        <end position="330"/>
    </location>
</feature>
<evidence type="ECO:0000256" key="7">
    <source>
        <dbReference type="SAM" id="MobiDB-lite"/>
    </source>
</evidence>
<evidence type="ECO:0000256" key="1">
    <source>
        <dbReference type="ARBA" id="ARBA00004245"/>
    </source>
</evidence>
<keyword evidence="3" id="KW-0963">Cytoplasm</keyword>
<evidence type="ECO:0000256" key="5">
    <source>
        <dbReference type="ARBA" id="ARBA00023212"/>
    </source>
</evidence>
<protein>
    <submittedName>
        <fullName evidence="8">Uncharacterized protein</fullName>
    </submittedName>
</protein>
<dbReference type="Pfam" id="PF05672">
    <property type="entry name" value="MAP7"/>
    <property type="match status" value="1"/>
</dbReference>
<comment type="subcellular location">
    <subcellularLocation>
        <location evidence="1">Cytoplasm</location>
        <location evidence="1">Cytoskeleton</location>
    </subcellularLocation>
</comment>
<dbReference type="EMBL" id="SRMA01026731">
    <property type="protein sequence ID" value="TRY72959.1"/>
    <property type="molecule type" value="Genomic_DNA"/>
</dbReference>
<accession>A0A553P5K3</accession>
<comment type="caution">
    <text evidence="8">The sequence shown here is derived from an EMBL/GenBank/DDBJ whole genome shotgun (WGS) entry which is preliminary data.</text>
</comment>
<feature type="coiled-coil region" evidence="6">
    <location>
        <begin position="42"/>
        <end position="117"/>
    </location>
</feature>
<evidence type="ECO:0000313" key="8">
    <source>
        <dbReference type="EMBL" id="TRY72959.1"/>
    </source>
</evidence>
<dbReference type="OrthoDB" id="8959344at2759"/>
<feature type="compositionally biased region" description="Basic and acidic residues" evidence="7">
    <location>
        <begin position="239"/>
        <end position="330"/>
    </location>
</feature>
<keyword evidence="5" id="KW-0206">Cytoskeleton</keyword>
<dbReference type="PANTHER" id="PTHR15073:SF1">
    <property type="entry name" value="RETICULOCYTE-BINDING PROTEIN HOMOLOG 2A"/>
    <property type="match status" value="1"/>
</dbReference>
<evidence type="ECO:0000256" key="3">
    <source>
        <dbReference type="ARBA" id="ARBA00022490"/>
    </source>
</evidence>
<evidence type="ECO:0000256" key="2">
    <source>
        <dbReference type="ARBA" id="ARBA00007525"/>
    </source>
</evidence>
<dbReference type="GO" id="GO:0015630">
    <property type="term" value="C:microtubule cytoskeleton"/>
    <property type="evidence" value="ECO:0007669"/>
    <property type="project" value="InterPro"/>
</dbReference>
<keyword evidence="4 6" id="KW-0175">Coiled coil</keyword>